<accession>A0A2V3WDC1</accession>
<sequence length="212" mass="24562">MILRGLFFTFIIRPFILIILGLNVRRLENLPKKGPAIIVANHNSHLDTLVLMTLFRGKLIHQVRPIAAADYFLKNRFIAWFALHMMNIIPLERKPKQKKGIFDGIYHALDNNHIVILFPEGSRGEPEKVARLKSGIYYLLKERPDVPVFPVFMHGLGKSLPKGERTFVPFFCDVFVGEPFLWEDNRKQFMKTVEEKMNKLAAEGSFPQWDSD</sequence>
<dbReference type="Proteomes" id="UP000247978">
    <property type="component" value="Unassembled WGS sequence"/>
</dbReference>
<evidence type="ECO:0000256" key="2">
    <source>
        <dbReference type="ARBA" id="ARBA00023315"/>
    </source>
</evidence>
<dbReference type="OrthoDB" id="9803035at2"/>
<dbReference type="Pfam" id="PF01553">
    <property type="entry name" value="Acyltransferase"/>
    <property type="match status" value="1"/>
</dbReference>
<comment type="caution">
    <text evidence="4">The sequence shown here is derived from an EMBL/GenBank/DDBJ whole genome shotgun (WGS) entry which is preliminary data.</text>
</comment>
<dbReference type="GO" id="GO:0003841">
    <property type="term" value="F:1-acylglycerol-3-phosphate O-acyltransferase activity"/>
    <property type="evidence" value="ECO:0007669"/>
    <property type="project" value="TreeGrafter"/>
</dbReference>
<evidence type="ECO:0000313" key="5">
    <source>
        <dbReference type="Proteomes" id="UP000247978"/>
    </source>
</evidence>
<dbReference type="EMBL" id="QJJQ01000001">
    <property type="protein sequence ID" value="PXW90205.1"/>
    <property type="molecule type" value="Genomic_DNA"/>
</dbReference>
<proteinExistence type="predicted"/>
<dbReference type="AlphaFoldDB" id="A0A2V3WDC1"/>
<keyword evidence="1 4" id="KW-0808">Transferase</keyword>
<evidence type="ECO:0000256" key="1">
    <source>
        <dbReference type="ARBA" id="ARBA00022679"/>
    </source>
</evidence>
<evidence type="ECO:0000259" key="3">
    <source>
        <dbReference type="SMART" id="SM00563"/>
    </source>
</evidence>
<dbReference type="PANTHER" id="PTHR10434">
    <property type="entry name" value="1-ACYL-SN-GLYCEROL-3-PHOSPHATE ACYLTRANSFERASE"/>
    <property type="match status" value="1"/>
</dbReference>
<name>A0A2V3WDC1_9BACI</name>
<dbReference type="GO" id="GO:0006654">
    <property type="term" value="P:phosphatidic acid biosynthetic process"/>
    <property type="evidence" value="ECO:0007669"/>
    <property type="project" value="TreeGrafter"/>
</dbReference>
<dbReference type="RefSeq" id="WP_110393482.1">
    <property type="nucleotide sequence ID" value="NZ_JADIJL010000002.1"/>
</dbReference>
<dbReference type="SMART" id="SM00563">
    <property type="entry name" value="PlsC"/>
    <property type="match status" value="1"/>
</dbReference>
<reference evidence="4 5" key="1">
    <citation type="submission" date="2018-05" db="EMBL/GenBank/DDBJ databases">
        <title>Genomic Encyclopedia of Type Strains, Phase IV (KMG-IV): sequencing the most valuable type-strain genomes for metagenomic binning, comparative biology and taxonomic classification.</title>
        <authorList>
            <person name="Goeker M."/>
        </authorList>
    </citation>
    <scope>NUCLEOTIDE SEQUENCE [LARGE SCALE GENOMIC DNA]</scope>
    <source>
        <strain evidence="4 5">DSM 28556</strain>
    </source>
</reference>
<dbReference type="SUPFAM" id="SSF69593">
    <property type="entry name" value="Glycerol-3-phosphate (1)-acyltransferase"/>
    <property type="match status" value="1"/>
</dbReference>
<feature type="domain" description="Phospholipid/glycerol acyltransferase" evidence="3">
    <location>
        <begin position="36"/>
        <end position="156"/>
    </location>
</feature>
<evidence type="ECO:0000313" key="4">
    <source>
        <dbReference type="EMBL" id="PXW90205.1"/>
    </source>
</evidence>
<organism evidence="4 5">
    <name type="scientific">Pseudogracilibacillus auburnensis</name>
    <dbReference type="NCBI Taxonomy" id="1494959"/>
    <lineage>
        <taxon>Bacteria</taxon>
        <taxon>Bacillati</taxon>
        <taxon>Bacillota</taxon>
        <taxon>Bacilli</taxon>
        <taxon>Bacillales</taxon>
        <taxon>Bacillaceae</taxon>
        <taxon>Pseudogracilibacillus</taxon>
    </lineage>
</organism>
<keyword evidence="2 4" id="KW-0012">Acyltransferase</keyword>
<protein>
    <submittedName>
        <fullName evidence="4">1-acyl-sn-glycerol-3-phosphate acyltransferase</fullName>
    </submittedName>
</protein>
<dbReference type="PANTHER" id="PTHR10434:SF11">
    <property type="entry name" value="1-ACYL-SN-GLYCEROL-3-PHOSPHATE ACYLTRANSFERASE"/>
    <property type="match status" value="1"/>
</dbReference>
<keyword evidence="5" id="KW-1185">Reference proteome</keyword>
<dbReference type="CDD" id="cd07989">
    <property type="entry name" value="LPLAT_AGPAT-like"/>
    <property type="match status" value="1"/>
</dbReference>
<dbReference type="InterPro" id="IPR002123">
    <property type="entry name" value="Plipid/glycerol_acylTrfase"/>
</dbReference>
<gene>
    <name evidence="4" type="ORF">DFR56_101115</name>
</gene>